<dbReference type="GO" id="GO:0005829">
    <property type="term" value="C:cytosol"/>
    <property type="evidence" value="ECO:0007669"/>
    <property type="project" value="TreeGrafter"/>
</dbReference>
<feature type="domain" description="G" evidence="1">
    <location>
        <begin position="44"/>
        <end position="142"/>
    </location>
</feature>
<evidence type="ECO:0000259" key="1">
    <source>
        <dbReference type="Pfam" id="PF01926"/>
    </source>
</evidence>
<sequence length="298" mass="33412">MSHPFKSRPHAIDTLEPCLTLLPHDSTERILAHLKQSINYEPVIGMMGSSGAGKSSLCNALFQQPVCLTHDLTACTRIPQRLVFTVGERSMTLVDLPGIGETPEYDDEYQVLYRERLAELDLIIWVLRADDRARSVDIATHRRLLEYGADPARFLFVLTQADRISPVHEWDEKQAAPSPTQLLSLAVVSTQTASQFPSSFPVMAVSAHTGYNLPAFVALMVHALPPQASSAVYSQLKPENKTKEAEATVRQAFGDMAGIAFDMVIYPSNYPLGWAVILRRLRRKLVRFAMRLWDRYFG</sequence>
<dbReference type="InterPro" id="IPR006073">
    <property type="entry name" value="GTP-bd"/>
</dbReference>
<dbReference type="Gene3D" id="3.40.50.300">
    <property type="entry name" value="P-loop containing nucleotide triphosphate hydrolases"/>
    <property type="match status" value="1"/>
</dbReference>
<dbReference type="RefSeq" id="WP_072309035.1">
    <property type="nucleotide sequence ID" value="NZ_FMIQ01000048.1"/>
</dbReference>
<dbReference type="Pfam" id="PF01926">
    <property type="entry name" value="MMR_HSR1"/>
    <property type="match status" value="1"/>
</dbReference>
<gene>
    <name evidence="2" type="ORF">BN1044_02556</name>
</gene>
<dbReference type="GO" id="GO:0002098">
    <property type="term" value="P:tRNA wobble uridine modification"/>
    <property type="evidence" value="ECO:0007669"/>
    <property type="project" value="TreeGrafter"/>
</dbReference>
<dbReference type="EMBL" id="FMIQ01000048">
    <property type="protein sequence ID" value="SCM53068.1"/>
    <property type="molecule type" value="Genomic_DNA"/>
</dbReference>
<dbReference type="GO" id="GO:0030488">
    <property type="term" value="P:tRNA methylation"/>
    <property type="evidence" value="ECO:0007669"/>
    <property type="project" value="TreeGrafter"/>
</dbReference>
<evidence type="ECO:0000313" key="3">
    <source>
        <dbReference type="Proteomes" id="UP000094844"/>
    </source>
</evidence>
<accession>A0A1C6Z243</accession>
<dbReference type="AlphaFoldDB" id="A0A1C6Z243"/>
<dbReference type="SUPFAM" id="SSF52540">
    <property type="entry name" value="P-loop containing nucleoside triphosphate hydrolases"/>
    <property type="match status" value="1"/>
</dbReference>
<dbReference type="PANTHER" id="PTHR42714:SF2">
    <property type="entry name" value="TRNA MODIFICATION GTPASE GTPBP3, MITOCHONDRIAL"/>
    <property type="match status" value="1"/>
</dbReference>
<organism evidence="2 3">
    <name type="scientific">Hafnia alvei</name>
    <dbReference type="NCBI Taxonomy" id="569"/>
    <lineage>
        <taxon>Bacteria</taxon>
        <taxon>Pseudomonadati</taxon>
        <taxon>Pseudomonadota</taxon>
        <taxon>Gammaproteobacteria</taxon>
        <taxon>Enterobacterales</taxon>
        <taxon>Hafniaceae</taxon>
        <taxon>Hafnia</taxon>
    </lineage>
</organism>
<evidence type="ECO:0000313" key="2">
    <source>
        <dbReference type="EMBL" id="SCM53068.1"/>
    </source>
</evidence>
<dbReference type="GO" id="GO:0005525">
    <property type="term" value="F:GTP binding"/>
    <property type="evidence" value="ECO:0007669"/>
    <property type="project" value="InterPro"/>
</dbReference>
<dbReference type="InterPro" id="IPR027417">
    <property type="entry name" value="P-loop_NTPase"/>
</dbReference>
<protein>
    <submittedName>
        <fullName evidence="2">Predicted GTPase</fullName>
    </submittedName>
</protein>
<name>A0A1C6Z243_HAFAL</name>
<dbReference type="PANTHER" id="PTHR42714">
    <property type="entry name" value="TRNA MODIFICATION GTPASE GTPBP3"/>
    <property type="match status" value="1"/>
</dbReference>
<dbReference type="OrthoDB" id="9779790at2"/>
<reference evidence="2 3" key="1">
    <citation type="submission" date="2016-09" db="EMBL/GenBank/DDBJ databases">
        <authorList>
            <person name="Capua I."/>
            <person name="De Benedictis P."/>
            <person name="Joannis T."/>
            <person name="Lombin L.H."/>
            <person name="Cattoli G."/>
        </authorList>
    </citation>
    <scope>NUCLEOTIDE SEQUENCE [LARGE SCALE GENOMIC DNA]</scope>
    <source>
        <strain evidence="2 3">GB001</strain>
    </source>
</reference>
<dbReference type="CDD" id="cd11383">
    <property type="entry name" value="YfjP"/>
    <property type="match status" value="1"/>
</dbReference>
<dbReference type="Proteomes" id="UP000094844">
    <property type="component" value="Unassembled WGS sequence"/>
</dbReference>
<proteinExistence type="predicted"/>